<gene>
    <name evidence="1" type="primary">44</name>
    <name evidence="1" type="ORF">SEA_PURKY_44</name>
</gene>
<sequence length="158" mass="16963">MSIVERLNRALNEVIHCGLAEVGHLLEVVLEPLSRKAMANALNRDYGLTYDEAVIAAADALADGEAECEVHEAPSKCRVCIAGEYGQRLHKCPDSPYYIPGSDPGAELTAPPLPVGYVDLAARITASRRASEDDGWGGTAIDTQIASDLLADFNITRR</sequence>
<name>A0A514TWR9_9CAUD</name>
<dbReference type="KEGG" id="vg:60336889"/>
<evidence type="ECO:0000313" key="1">
    <source>
        <dbReference type="EMBL" id="QDK01148.1"/>
    </source>
</evidence>
<dbReference type="GeneID" id="60336889"/>
<evidence type="ECO:0000313" key="2">
    <source>
        <dbReference type="Proteomes" id="UP000320930"/>
    </source>
</evidence>
<proteinExistence type="predicted"/>
<dbReference type="Proteomes" id="UP000320930">
    <property type="component" value="Segment"/>
</dbReference>
<reference evidence="1 2" key="1">
    <citation type="submission" date="2019-06" db="EMBL/GenBank/DDBJ databases">
        <authorList>
            <person name="English H.B."/>
            <person name="Hanline L.C."/>
            <person name="Salsman M.A."/>
            <person name="Wilgus G.V."/>
            <person name="Purks T."/>
            <person name="Korey C.A."/>
            <person name="Delesalle V.A."/>
            <person name="Garlena R.A."/>
            <person name="Russell D.A."/>
            <person name="Pope W.H."/>
            <person name="Jacobs-Sera D."/>
            <person name="Hatfull G.F."/>
        </authorList>
    </citation>
    <scope>NUCLEOTIDE SEQUENCE [LARGE SCALE GENOMIC DNA]</scope>
</reference>
<accession>A0A514TWR9</accession>
<keyword evidence="2" id="KW-1185">Reference proteome</keyword>
<protein>
    <submittedName>
        <fullName evidence="1">Uncharacterized protein</fullName>
    </submittedName>
</protein>
<organism evidence="1 2">
    <name type="scientific">Mycobacterium phage Purky</name>
    <dbReference type="NCBI Taxonomy" id="2593351"/>
    <lineage>
        <taxon>Viruses</taxon>
        <taxon>Duplodnaviria</taxon>
        <taxon>Heunggongvirae</taxon>
        <taxon>Uroviricota</taxon>
        <taxon>Caudoviricetes</taxon>
        <taxon>Pclasvirinae</taxon>
        <taxon>Purkyvirus</taxon>
        <taxon>Purkyvirus purky</taxon>
    </lineage>
</organism>
<dbReference type="RefSeq" id="YP_009965167.1">
    <property type="nucleotide sequence ID" value="NC_051739.1"/>
</dbReference>
<dbReference type="EMBL" id="MN096355">
    <property type="protein sequence ID" value="QDK01148.1"/>
    <property type="molecule type" value="Genomic_DNA"/>
</dbReference>